<sequence>MPCGCRSAEREAPRNESGQTAPIQRVQVVREYPHDPGAYTQGLLFDGGFLYESTGREGFSSVRKVDLATGAVVKIHRLAERFFGEGLALFGNNLIQLTWQSGEGFVYDKETFRLVREFRFEPEGWGLTSDGRRLILSDGTPQLRFLDPLSLEETGRLTVTDGGRRLQNINELEWVRGEIWANIWQSHYIVRIDPQTGRVKGWLDLEALAAANATLDIDSVLNGIAYDPKTDRIFVTGKLWKTLYEIRIAGN</sequence>
<organism evidence="2">
    <name type="scientific">uncultured Aminicenantes bacterium</name>
    <dbReference type="NCBI Taxonomy" id="174294"/>
    <lineage>
        <taxon>Bacteria</taxon>
        <taxon>Candidatus Aminicenantota</taxon>
        <taxon>environmental samples</taxon>
    </lineage>
</organism>
<evidence type="ECO:0000256" key="1">
    <source>
        <dbReference type="SAM" id="MobiDB-lite"/>
    </source>
</evidence>
<dbReference type="AlphaFoldDB" id="Q2YZZ7"/>
<dbReference type="PANTHER" id="PTHR31270">
    <property type="entry name" value="GLUTAMINYL-PEPTIDE CYCLOTRANSFERASE"/>
    <property type="match status" value="1"/>
</dbReference>
<dbReference type="EMBL" id="AJ937765">
    <property type="protein sequence ID" value="CAI78568.1"/>
    <property type="molecule type" value="Genomic_DNA"/>
</dbReference>
<evidence type="ECO:0000313" key="2">
    <source>
        <dbReference type="EMBL" id="CAI78568.1"/>
    </source>
</evidence>
<dbReference type="InterPro" id="IPR007788">
    <property type="entry name" value="QCT"/>
</dbReference>
<dbReference type="Pfam" id="PF05096">
    <property type="entry name" value="Glu_cyclase_2"/>
    <property type="match status" value="1"/>
</dbReference>
<dbReference type="SUPFAM" id="SSF50969">
    <property type="entry name" value="YVTN repeat-like/Quinoprotein amine dehydrogenase"/>
    <property type="match status" value="1"/>
</dbReference>
<feature type="region of interest" description="Disordered" evidence="1">
    <location>
        <begin position="1"/>
        <end position="20"/>
    </location>
</feature>
<dbReference type="InterPro" id="IPR011044">
    <property type="entry name" value="Quino_amine_DH_bsu"/>
</dbReference>
<name>Q2YZZ7_9BACT</name>
<dbReference type="InterPro" id="IPR015943">
    <property type="entry name" value="WD40/YVTN_repeat-like_dom_sf"/>
</dbReference>
<dbReference type="PANTHER" id="PTHR31270:SF1">
    <property type="entry name" value="GLUTAMINYL-PEPTIDE CYCLOTRANSFERASE"/>
    <property type="match status" value="1"/>
</dbReference>
<dbReference type="Gene3D" id="2.130.10.10">
    <property type="entry name" value="YVTN repeat-like/Quinoprotein amine dehydrogenase"/>
    <property type="match status" value="1"/>
</dbReference>
<accession>Q2YZZ7</accession>
<protein>
    <recommendedName>
        <fullName evidence="3">Glutamine cyclotransferase</fullName>
    </recommendedName>
</protein>
<reference evidence="2" key="1">
    <citation type="journal article" date="2005" name="Environ. Microbiol.">
        <title>Lateral gene transfer and phylogenetic assignment of environmental fosmid clones.</title>
        <authorList>
            <person name="Nesbo C.L."/>
            <person name="Boucher Y."/>
            <person name="Dlutek M."/>
            <person name="Doolittle F.W."/>
        </authorList>
    </citation>
    <scope>NUCLEOTIDE SEQUENCE</scope>
</reference>
<proteinExistence type="predicted"/>
<dbReference type="GO" id="GO:0016603">
    <property type="term" value="F:glutaminyl-peptide cyclotransferase activity"/>
    <property type="evidence" value="ECO:0007669"/>
    <property type="project" value="InterPro"/>
</dbReference>
<evidence type="ECO:0008006" key="3">
    <source>
        <dbReference type="Google" id="ProtNLM"/>
    </source>
</evidence>